<evidence type="ECO:0000256" key="1">
    <source>
        <dbReference type="ARBA" id="ARBA00005322"/>
    </source>
</evidence>
<dbReference type="Proteomes" id="UP001379945">
    <property type="component" value="Unassembled WGS sequence"/>
</dbReference>
<evidence type="ECO:0000256" key="6">
    <source>
        <dbReference type="ARBA" id="ARBA00023163"/>
    </source>
</evidence>
<evidence type="ECO:0000256" key="5">
    <source>
        <dbReference type="ARBA" id="ARBA00023015"/>
    </source>
</evidence>
<proteinExistence type="inferred from homology"/>
<dbReference type="Pfam" id="PF04316">
    <property type="entry name" value="FlgM"/>
    <property type="match status" value="1"/>
</dbReference>
<dbReference type="SUPFAM" id="SSF101498">
    <property type="entry name" value="Anti-sigma factor FlgM"/>
    <property type="match status" value="1"/>
</dbReference>
<comment type="similarity">
    <text evidence="1">Belongs to the FlgM family.</text>
</comment>
<keyword evidence="6" id="KW-0804">Transcription</keyword>
<keyword evidence="11" id="KW-0969">Cilium</keyword>
<evidence type="ECO:0000313" key="12">
    <source>
        <dbReference type="Proteomes" id="UP001379945"/>
    </source>
</evidence>
<keyword evidence="3" id="KW-0678">Repressor</keyword>
<keyword evidence="5" id="KW-0805">Transcription regulation</keyword>
<dbReference type="RefSeq" id="WP_341400012.1">
    <property type="nucleotide sequence ID" value="NZ_JBBUTI010000010.1"/>
</dbReference>
<dbReference type="NCBIfam" id="TIGR03824">
    <property type="entry name" value="FlgM_jcvi"/>
    <property type="match status" value="1"/>
</dbReference>
<comment type="caution">
    <text evidence="11">The sequence shown here is derived from an EMBL/GenBank/DDBJ whole genome shotgun (WGS) entry which is preliminary data.</text>
</comment>
<dbReference type="InterPro" id="IPR031316">
    <property type="entry name" value="FlgM_C"/>
</dbReference>
<dbReference type="InterPro" id="IPR007412">
    <property type="entry name" value="FlgM"/>
</dbReference>
<keyword evidence="11" id="KW-0282">Flagellum</keyword>
<feature type="region of interest" description="Disordered" evidence="9">
    <location>
        <begin position="1"/>
        <end position="37"/>
    </location>
</feature>
<accession>A0ABU9C7S2</accession>
<gene>
    <name evidence="11" type="primary">flgM</name>
    <name evidence="11" type="ORF">AACH00_15190</name>
</gene>
<protein>
    <recommendedName>
        <fullName evidence="2">Negative regulator of flagellin synthesis</fullName>
    </recommendedName>
    <alternativeName>
        <fullName evidence="8">Anti-sigma-28 factor</fullName>
    </alternativeName>
</protein>
<feature type="compositionally biased region" description="Basic and acidic residues" evidence="9">
    <location>
        <begin position="17"/>
        <end position="29"/>
    </location>
</feature>
<name>A0ABU9C7S2_9BURK</name>
<evidence type="ECO:0000256" key="8">
    <source>
        <dbReference type="ARBA" id="ARBA00030117"/>
    </source>
</evidence>
<comment type="function">
    <text evidence="7">Responsible for the coupling of flagellin expression to flagellar assembly by preventing expression of the flagellin genes when a component of the middle class of proteins is defective. It negatively regulates flagellar genes by inhibiting the activity of FliA by directly binding to FliA.</text>
</comment>
<evidence type="ECO:0000256" key="4">
    <source>
        <dbReference type="ARBA" id="ARBA00022795"/>
    </source>
</evidence>
<feature type="domain" description="Anti-sigma-28 factor FlgM C-terminal" evidence="10">
    <location>
        <begin position="39"/>
        <end position="87"/>
    </location>
</feature>
<organism evidence="11 12">
    <name type="scientific">Ideonella margarita</name>
    <dbReference type="NCBI Taxonomy" id="2984191"/>
    <lineage>
        <taxon>Bacteria</taxon>
        <taxon>Pseudomonadati</taxon>
        <taxon>Pseudomonadota</taxon>
        <taxon>Betaproteobacteria</taxon>
        <taxon>Burkholderiales</taxon>
        <taxon>Sphaerotilaceae</taxon>
        <taxon>Ideonella</taxon>
    </lineage>
</organism>
<evidence type="ECO:0000256" key="2">
    <source>
        <dbReference type="ARBA" id="ARBA00017823"/>
    </source>
</evidence>
<keyword evidence="12" id="KW-1185">Reference proteome</keyword>
<sequence>MKIGSPDVSSLATTLNADRKAQTADKKAGATEASENGTKVALSATASMLTSASGEGSFDAAKVERIAAAIRNGEFKINPEKIADKLISNADELLQRRR</sequence>
<keyword evidence="11" id="KW-0966">Cell projection</keyword>
<dbReference type="InterPro" id="IPR035890">
    <property type="entry name" value="Anti-sigma-28_factor_FlgM_sf"/>
</dbReference>
<reference evidence="11 12" key="1">
    <citation type="submission" date="2024-04" db="EMBL/GenBank/DDBJ databases">
        <title>Novel species of the genus Ideonella isolated from streams.</title>
        <authorList>
            <person name="Lu H."/>
        </authorList>
    </citation>
    <scope>NUCLEOTIDE SEQUENCE [LARGE SCALE GENOMIC DNA]</scope>
    <source>
        <strain evidence="11 12">LYT19W</strain>
    </source>
</reference>
<feature type="compositionally biased region" description="Polar residues" evidence="9">
    <location>
        <begin position="7"/>
        <end position="16"/>
    </location>
</feature>
<evidence type="ECO:0000313" key="11">
    <source>
        <dbReference type="EMBL" id="MEK8047706.1"/>
    </source>
</evidence>
<evidence type="ECO:0000256" key="7">
    <source>
        <dbReference type="ARBA" id="ARBA00024739"/>
    </source>
</evidence>
<dbReference type="EMBL" id="JBBUTI010000010">
    <property type="protein sequence ID" value="MEK8047706.1"/>
    <property type="molecule type" value="Genomic_DNA"/>
</dbReference>
<evidence type="ECO:0000256" key="9">
    <source>
        <dbReference type="SAM" id="MobiDB-lite"/>
    </source>
</evidence>
<evidence type="ECO:0000259" key="10">
    <source>
        <dbReference type="Pfam" id="PF04316"/>
    </source>
</evidence>
<keyword evidence="4" id="KW-1005">Bacterial flagellum biogenesis</keyword>
<evidence type="ECO:0000256" key="3">
    <source>
        <dbReference type="ARBA" id="ARBA00022491"/>
    </source>
</evidence>